<name>Q020G0_SOLUE</name>
<dbReference type="STRING" id="234267.Acid_3722"/>
<dbReference type="PANTHER" id="PTHR43792">
    <property type="entry name" value="GNAT FAMILY, PUTATIVE (AFU_ORTHOLOGUE AFUA_3G00765)-RELATED-RELATED"/>
    <property type="match status" value="1"/>
</dbReference>
<dbReference type="InterPro" id="IPR000182">
    <property type="entry name" value="GNAT_dom"/>
</dbReference>
<protein>
    <submittedName>
        <fullName evidence="2">GCN5-related N-acetyltransferase</fullName>
    </submittedName>
</protein>
<keyword evidence="2" id="KW-0808">Transferase</keyword>
<evidence type="ECO:0000313" key="2">
    <source>
        <dbReference type="EMBL" id="ABJ84693.1"/>
    </source>
</evidence>
<dbReference type="eggNOG" id="COG1670">
    <property type="taxonomic scope" value="Bacteria"/>
</dbReference>
<dbReference type="KEGG" id="sus:Acid_3722"/>
<dbReference type="HOGENOM" id="CLU_013985_3_1_0"/>
<dbReference type="InterPro" id="IPR051531">
    <property type="entry name" value="N-acetyltransferase"/>
</dbReference>
<reference evidence="2" key="1">
    <citation type="submission" date="2006-10" db="EMBL/GenBank/DDBJ databases">
        <title>Complete sequence of Solibacter usitatus Ellin6076.</title>
        <authorList>
            <consortium name="US DOE Joint Genome Institute"/>
            <person name="Copeland A."/>
            <person name="Lucas S."/>
            <person name="Lapidus A."/>
            <person name="Barry K."/>
            <person name="Detter J.C."/>
            <person name="Glavina del Rio T."/>
            <person name="Hammon N."/>
            <person name="Israni S."/>
            <person name="Dalin E."/>
            <person name="Tice H."/>
            <person name="Pitluck S."/>
            <person name="Thompson L.S."/>
            <person name="Brettin T."/>
            <person name="Bruce D."/>
            <person name="Han C."/>
            <person name="Tapia R."/>
            <person name="Gilna P."/>
            <person name="Schmutz J."/>
            <person name="Larimer F."/>
            <person name="Land M."/>
            <person name="Hauser L."/>
            <person name="Kyrpides N."/>
            <person name="Mikhailova N."/>
            <person name="Janssen P.H."/>
            <person name="Kuske C.R."/>
            <person name="Richardson P."/>
        </authorList>
    </citation>
    <scope>NUCLEOTIDE SEQUENCE</scope>
    <source>
        <strain evidence="2">Ellin6076</strain>
    </source>
</reference>
<dbReference type="GO" id="GO:0016747">
    <property type="term" value="F:acyltransferase activity, transferring groups other than amino-acyl groups"/>
    <property type="evidence" value="ECO:0007669"/>
    <property type="project" value="InterPro"/>
</dbReference>
<gene>
    <name evidence="2" type="ordered locus">Acid_3722</name>
</gene>
<sequence length="168" mass="18859">MIETERLRLRGHRVEDFGMCAAMWGDPVVTRYIGGRPFTQEEVWARLLRYVGHWTLLGFGFWLIEEKASGRFVGEAGLAEFQREIEPAIQAPEMGWVLAPEFHGKGYATEAVSAAAAWGDRHFAGGRTVCIIHPENEASKRVAGRCGYRELPPATYRGAATLMYERKA</sequence>
<dbReference type="Gene3D" id="3.40.630.30">
    <property type="match status" value="1"/>
</dbReference>
<evidence type="ECO:0000259" key="1">
    <source>
        <dbReference type="PROSITE" id="PS51186"/>
    </source>
</evidence>
<dbReference type="EMBL" id="CP000473">
    <property type="protein sequence ID" value="ABJ84693.1"/>
    <property type="molecule type" value="Genomic_DNA"/>
</dbReference>
<organism evidence="2">
    <name type="scientific">Solibacter usitatus (strain Ellin6076)</name>
    <dbReference type="NCBI Taxonomy" id="234267"/>
    <lineage>
        <taxon>Bacteria</taxon>
        <taxon>Pseudomonadati</taxon>
        <taxon>Acidobacteriota</taxon>
        <taxon>Terriglobia</taxon>
        <taxon>Bryobacterales</taxon>
        <taxon>Solibacteraceae</taxon>
        <taxon>Candidatus Solibacter</taxon>
    </lineage>
</organism>
<dbReference type="AlphaFoldDB" id="Q020G0"/>
<proteinExistence type="predicted"/>
<dbReference type="InterPro" id="IPR016181">
    <property type="entry name" value="Acyl_CoA_acyltransferase"/>
</dbReference>
<dbReference type="PROSITE" id="PS51186">
    <property type="entry name" value="GNAT"/>
    <property type="match status" value="1"/>
</dbReference>
<dbReference type="InParanoid" id="Q020G0"/>
<dbReference type="PANTHER" id="PTHR43792:SF16">
    <property type="entry name" value="N-ACETYLTRANSFERASE DOMAIN-CONTAINING PROTEIN"/>
    <property type="match status" value="1"/>
</dbReference>
<dbReference type="SUPFAM" id="SSF55729">
    <property type="entry name" value="Acyl-CoA N-acyltransferases (Nat)"/>
    <property type="match status" value="1"/>
</dbReference>
<feature type="domain" description="N-acetyltransferase" evidence="1">
    <location>
        <begin position="7"/>
        <end position="168"/>
    </location>
</feature>
<dbReference type="Pfam" id="PF13302">
    <property type="entry name" value="Acetyltransf_3"/>
    <property type="match status" value="1"/>
</dbReference>
<accession>Q020G0</accession>